<dbReference type="InterPro" id="IPR012902">
    <property type="entry name" value="N_methyl_site"/>
</dbReference>
<sequence length="237" mass="26366">MVVDKYPTQKSSAGFTLIELLIVIAIIGVLSAIAIPQYTQYKIRGYDAHSKQALKDMHLLCNAYWLDTDSTQGCDLPKIKETTYGFNQNADVVATLPPSPLDNFCASAKHNSSPNTYSIDSASLISETGDCGKAEAAAQEAAVEKAGREDCCIEMSWKLGEQTAEYNRRLEDSGCRNPGRYDALECRLYKYNSELANRRDPSIPDCAKIRYEYHSRAQVHASQFDIDNPESPCARKF</sequence>
<evidence type="ECO:0008006" key="3">
    <source>
        <dbReference type="Google" id="ProtNLM"/>
    </source>
</evidence>
<dbReference type="AlphaFoldDB" id="A0A382SKF8"/>
<proteinExistence type="predicted"/>
<dbReference type="Pfam" id="PF07963">
    <property type="entry name" value="N_methyl"/>
    <property type="match status" value="1"/>
</dbReference>
<protein>
    <recommendedName>
        <fullName evidence="3">Type II secretion system protein GspG C-terminal domain-containing protein</fullName>
    </recommendedName>
</protein>
<dbReference type="Gene3D" id="3.30.700.10">
    <property type="entry name" value="Glycoprotein, Type 4 Pilin"/>
    <property type="match status" value="1"/>
</dbReference>
<feature type="transmembrane region" description="Helical" evidence="1">
    <location>
        <begin position="12"/>
        <end position="35"/>
    </location>
</feature>
<dbReference type="PANTHER" id="PTHR30093">
    <property type="entry name" value="GENERAL SECRETION PATHWAY PROTEIN G"/>
    <property type="match status" value="1"/>
</dbReference>
<keyword evidence="1" id="KW-0812">Transmembrane</keyword>
<reference evidence="2" key="1">
    <citation type="submission" date="2018-05" db="EMBL/GenBank/DDBJ databases">
        <authorList>
            <person name="Lanie J.A."/>
            <person name="Ng W.-L."/>
            <person name="Kazmierczak K.M."/>
            <person name="Andrzejewski T.M."/>
            <person name="Davidsen T.M."/>
            <person name="Wayne K.J."/>
            <person name="Tettelin H."/>
            <person name="Glass J.I."/>
            <person name="Rusch D."/>
            <person name="Podicherti R."/>
            <person name="Tsui H.-C.T."/>
            <person name="Winkler M.E."/>
        </authorList>
    </citation>
    <scope>NUCLEOTIDE SEQUENCE</scope>
</reference>
<dbReference type="NCBIfam" id="TIGR02532">
    <property type="entry name" value="IV_pilin_GFxxxE"/>
    <property type="match status" value="1"/>
</dbReference>
<evidence type="ECO:0000313" key="2">
    <source>
        <dbReference type="EMBL" id="SVD09391.1"/>
    </source>
</evidence>
<accession>A0A382SKF8</accession>
<organism evidence="2">
    <name type="scientific">marine metagenome</name>
    <dbReference type="NCBI Taxonomy" id="408172"/>
    <lineage>
        <taxon>unclassified sequences</taxon>
        <taxon>metagenomes</taxon>
        <taxon>ecological metagenomes</taxon>
    </lineage>
</organism>
<dbReference type="InterPro" id="IPR045584">
    <property type="entry name" value="Pilin-like"/>
</dbReference>
<dbReference type="EMBL" id="UINC01129178">
    <property type="protein sequence ID" value="SVD09391.1"/>
    <property type="molecule type" value="Genomic_DNA"/>
</dbReference>
<dbReference type="SUPFAM" id="SSF54523">
    <property type="entry name" value="Pili subunits"/>
    <property type="match status" value="1"/>
</dbReference>
<dbReference type="PROSITE" id="PS00409">
    <property type="entry name" value="PROKAR_NTER_METHYL"/>
    <property type="match status" value="1"/>
</dbReference>
<keyword evidence="1" id="KW-0472">Membrane</keyword>
<name>A0A382SKF8_9ZZZZ</name>
<evidence type="ECO:0000256" key="1">
    <source>
        <dbReference type="SAM" id="Phobius"/>
    </source>
</evidence>
<gene>
    <name evidence="2" type="ORF">METZ01_LOCUS362245</name>
</gene>
<keyword evidence="1" id="KW-1133">Transmembrane helix</keyword>